<protein>
    <submittedName>
        <fullName evidence="1">Uncharacterized protein</fullName>
    </submittedName>
</protein>
<evidence type="ECO:0000313" key="1">
    <source>
        <dbReference type="EMBL" id="SJM49148.1"/>
    </source>
</evidence>
<name>A0A1R4EZN8_9MICO</name>
<accession>A0A1R4EZN8</accession>
<dbReference type="GeneID" id="303171941"/>
<proteinExistence type="predicted"/>
<evidence type="ECO:0000313" key="2">
    <source>
        <dbReference type="Proteomes" id="UP000195787"/>
    </source>
</evidence>
<sequence length="85" mass="9351">MSEEQPLVLVFMPPLVDLLAASERAKGTPLSEDEVIELRDSATCMALQEPAADAMAAQRGYADIDPENCWSEWQRIRLELSSAGD</sequence>
<dbReference type="EMBL" id="FUHU01000009">
    <property type="protein sequence ID" value="SJM49148.1"/>
    <property type="molecule type" value="Genomic_DNA"/>
</dbReference>
<dbReference type="AlphaFoldDB" id="A0A1R4EZN8"/>
<gene>
    <name evidence="1" type="ORF">CZ674_01835</name>
</gene>
<keyword evidence="2" id="KW-1185">Reference proteome</keyword>
<dbReference type="Proteomes" id="UP000195787">
    <property type="component" value="Unassembled WGS sequence"/>
</dbReference>
<dbReference type="OrthoDB" id="7066376at2"/>
<reference evidence="1 2" key="1">
    <citation type="submission" date="2017-02" db="EMBL/GenBank/DDBJ databases">
        <authorList>
            <person name="Peterson S.W."/>
        </authorList>
    </citation>
    <scope>NUCLEOTIDE SEQUENCE [LARGE SCALE GENOMIC DNA]</scope>
    <source>
        <strain evidence="1 2">LMG 22410</strain>
    </source>
</reference>
<organism evidence="1 2">
    <name type="scientific">Agrococcus casei LMG 22410</name>
    <dbReference type="NCBI Taxonomy" id="1255656"/>
    <lineage>
        <taxon>Bacteria</taxon>
        <taxon>Bacillati</taxon>
        <taxon>Actinomycetota</taxon>
        <taxon>Actinomycetes</taxon>
        <taxon>Micrococcales</taxon>
        <taxon>Microbacteriaceae</taxon>
        <taxon>Agrococcus</taxon>
    </lineage>
</organism>
<dbReference type="RefSeq" id="WP_086990686.1">
    <property type="nucleotide sequence ID" value="NZ_FUHU01000009.1"/>
</dbReference>